<proteinExistence type="predicted"/>
<dbReference type="Pfam" id="PF01112">
    <property type="entry name" value="Asparaginase_2"/>
    <property type="match status" value="1"/>
</dbReference>
<feature type="site" description="Cleavage; by autolysis" evidence="3">
    <location>
        <begin position="166"/>
        <end position="167"/>
    </location>
</feature>
<dbReference type="InterPro" id="IPR029055">
    <property type="entry name" value="Ntn_hydrolases_N"/>
</dbReference>
<dbReference type="GO" id="GO:0022857">
    <property type="term" value="F:transmembrane transporter activity"/>
    <property type="evidence" value="ECO:0007669"/>
    <property type="project" value="InterPro"/>
</dbReference>
<dbReference type="SUPFAM" id="SSF103473">
    <property type="entry name" value="MFS general substrate transporter"/>
    <property type="match status" value="1"/>
</dbReference>
<dbReference type="AlphaFoldDB" id="A0A8H3ZM95"/>
<dbReference type="Gene3D" id="1.20.1250.20">
    <property type="entry name" value="MFS general substrate transporter like domains"/>
    <property type="match status" value="2"/>
</dbReference>
<dbReference type="InterPro" id="IPR036259">
    <property type="entry name" value="MFS_trans_sf"/>
</dbReference>
<evidence type="ECO:0000256" key="1">
    <source>
        <dbReference type="ARBA" id="ARBA00004141"/>
    </source>
</evidence>
<keyword evidence="4" id="KW-0472">Membrane</keyword>
<dbReference type="Proteomes" id="UP000434172">
    <property type="component" value="Unassembled WGS sequence"/>
</dbReference>
<evidence type="ECO:0000256" key="3">
    <source>
        <dbReference type="PIRSR" id="PIRSR600246-3"/>
    </source>
</evidence>
<dbReference type="GO" id="GO:0016020">
    <property type="term" value="C:membrane"/>
    <property type="evidence" value="ECO:0007669"/>
    <property type="project" value="UniProtKB-SubCell"/>
</dbReference>
<dbReference type="OrthoDB" id="5238644at2759"/>
<evidence type="ECO:0000256" key="2">
    <source>
        <dbReference type="PIRSR" id="PIRSR600246-1"/>
    </source>
</evidence>
<feature type="transmembrane region" description="Helical" evidence="4">
    <location>
        <begin position="623"/>
        <end position="645"/>
    </location>
</feature>
<feature type="active site" description="Nucleophile" evidence="2">
    <location>
        <position position="167"/>
    </location>
</feature>
<keyword evidence="6" id="KW-1185">Reference proteome</keyword>
<evidence type="ECO:0000313" key="6">
    <source>
        <dbReference type="Proteomes" id="UP000434172"/>
    </source>
</evidence>
<feature type="transmembrane region" description="Helical" evidence="4">
    <location>
        <begin position="593"/>
        <end position="611"/>
    </location>
</feature>
<feature type="transmembrane region" description="Helical" evidence="4">
    <location>
        <begin position="405"/>
        <end position="426"/>
    </location>
</feature>
<name>A0A8H3ZM95_9PEZI</name>
<evidence type="ECO:0000313" key="5">
    <source>
        <dbReference type="EMBL" id="KAF0325119.1"/>
    </source>
</evidence>
<feature type="transmembrane region" description="Helical" evidence="4">
    <location>
        <begin position="458"/>
        <end position="478"/>
    </location>
</feature>
<sequence>MGTAVGIVLHGGASESWVGDDASYAATRTFLEDLVKRGEDRLRQGAEAVDAVTEVVAELEDFPEFNSGKGAAVTQEGLHELEAGIVNGSTATYRAAVCLKNTKNPIKLVRAMLHQGGTNTPVFMAGNGADELSASLGLDMVPNSFFATERRMSYWRNRRSEVSEHGTVGAVVLDSQGNLAAANSTGGMMFKPSGRVGDTAILGSGLYADERVAVVCSGGGESIITSMLASRVATLYHNGAVLEKAVEMAMWNATSICPAISCGVIAIASDGTQTAQCNSRIFTTASTGPGPGCGFGAGLLACTMPISAPLCFYEDDIDTSLAEMGEGRVAHLFWSLRRVSKTLASLCGVDDVAMVTFPSGSVVLTDLVGVKKRGHYQSLNYVNYGAGSALGSITGGAIVEHLGWSYVYGLQLPLCLLSLAMVYFCIPSRIETLDGERPSEHTVALKDLLRVFDWKGSLLLAALLLCLLFVLGTGGNVLSWTNPFILFASTLSVVLICTLSRVEAKAQKPVLSPLMLQFPFRNIMGSALLFSMIHYCVIYNVMFFFQSVRLESAGDAGAHLVIPSIAFTAISAISGTTIARLETPKPTLRISQLLLILGVLGLVAMAAVLPATKAPSAVYSPCLILPSLGVGMMAPSALLTLLILVDRSDHATVNGAFIMMRSLGVFVATSVSTTIIQNVFRAATRSLATTEEAIQKLEAARLNIDSVRTLTGDLQLQGTSIKPFAYKCHELTSIAVIRAYRVAFVVLFSMLLVSSIGIILAFARVSEGRLDESSIRAEDAESVVEMAELLDDKSDDGLDEQTVAEHPRG</sequence>
<protein>
    <submittedName>
        <fullName evidence="5">Major facilitator superfamily transporter</fullName>
    </submittedName>
</protein>
<dbReference type="InterPro" id="IPR011701">
    <property type="entry name" value="MFS"/>
</dbReference>
<reference evidence="5 6" key="1">
    <citation type="submission" date="2019-12" db="EMBL/GenBank/DDBJ databases">
        <title>A genome sequence resource for the geographically widespread anthracnose pathogen Colletotrichum asianum.</title>
        <authorList>
            <person name="Meng Y."/>
        </authorList>
    </citation>
    <scope>NUCLEOTIDE SEQUENCE [LARGE SCALE GENOMIC DNA]</scope>
    <source>
        <strain evidence="5 6">ICMP 18580</strain>
    </source>
</reference>
<dbReference type="Gene3D" id="3.60.20.30">
    <property type="entry name" value="(Glycosyl)asparaginase"/>
    <property type="match status" value="1"/>
</dbReference>
<dbReference type="SUPFAM" id="SSF56235">
    <property type="entry name" value="N-terminal nucleophile aminohydrolases (Ntn hydrolases)"/>
    <property type="match status" value="1"/>
</dbReference>
<dbReference type="PANTHER" id="PTHR10188:SF6">
    <property type="entry name" value="N(4)-(BETA-N-ACETYLGLUCOSAMINYL)-L-ASPARAGINASE"/>
    <property type="match status" value="1"/>
</dbReference>
<feature type="transmembrane region" description="Helical" evidence="4">
    <location>
        <begin position="657"/>
        <end position="680"/>
    </location>
</feature>
<gene>
    <name evidence="5" type="ORF">GQ607_007740</name>
</gene>
<feature type="transmembrane region" description="Helical" evidence="4">
    <location>
        <begin position="557"/>
        <end position="581"/>
    </location>
</feature>
<dbReference type="EMBL" id="WOWK01000039">
    <property type="protein sequence ID" value="KAF0325119.1"/>
    <property type="molecule type" value="Genomic_DNA"/>
</dbReference>
<keyword evidence="4" id="KW-0812">Transmembrane</keyword>
<feature type="transmembrane region" description="Helical" evidence="4">
    <location>
        <begin position="523"/>
        <end position="545"/>
    </location>
</feature>
<evidence type="ECO:0000256" key="4">
    <source>
        <dbReference type="SAM" id="Phobius"/>
    </source>
</evidence>
<keyword evidence="4" id="KW-1133">Transmembrane helix</keyword>
<dbReference type="GO" id="GO:0016811">
    <property type="term" value="F:hydrolase activity, acting on carbon-nitrogen (but not peptide) bonds, in linear amides"/>
    <property type="evidence" value="ECO:0007669"/>
    <property type="project" value="UniProtKB-ARBA"/>
</dbReference>
<comment type="caution">
    <text evidence="5">The sequence shown here is derived from an EMBL/GenBank/DDBJ whole genome shotgun (WGS) entry which is preliminary data.</text>
</comment>
<feature type="transmembrane region" description="Helical" evidence="4">
    <location>
        <begin position="739"/>
        <end position="763"/>
    </location>
</feature>
<comment type="subcellular location">
    <subcellularLocation>
        <location evidence="1">Membrane</location>
        <topology evidence="1">Multi-pass membrane protein</topology>
    </subcellularLocation>
</comment>
<dbReference type="InterPro" id="IPR000246">
    <property type="entry name" value="Peptidase_T2"/>
</dbReference>
<organism evidence="5 6">
    <name type="scientific">Colletotrichum asianum</name>
    <dbReference type="NCBI Taxonomy" id="702518"/>
    <lineage>
        <taxon>Eukaryota</taxon>
        <taxon>Fungi</taxon>
        <taxon>Dikarya</taxon>
        <taxon>Ascomycota</taxon>
        <taxon>Pezizomycotina</taxon>
        <taxon>Sordariomycetes</taxon>
        <taxon>Hypocreomycetidae</taxon>
        <taxon>Glomerellales</taxon>
        <taxon>Glomerellaceae</taxon>
        <taxon>Colletotrichum</taxon>
        <taxon>Colletotrichum gloeosporioides species complex</taxon>
    </lineage>
</organism>
<accession>A0A8H3ZM95</accession>
<dbReference type="PANTHER" id="PTHR10188">
    <property type="entry name" value="L-ASPARAGINASE"/>
    <property type="match status" value="1"/>
</dbReference>
<dbReference type="Pfam" id="PF07690">
    <property type="entry name" value="MFS_1"/>
    <property type="match status" value="1"/>
</dbReference>